<reference evidence="2 3" key="1">
    <citation type="submission" date="2018-01" db="EMBL/GenBank/DDBJ databases">
        <title>Co-occurrence of chitin degradation, pigmentation and bioactivity in marine Pseudoalteromonas.</title>
        <authorList>
            <person name="Paulsen S."/>
            <person name="Gram L."/>
            <person name="Machado H."/>
        </authorList>
    </citation>
    <scope>NUCLEOTIDE SEQUENCE [LARGE SCALE GENOMIC DNA]</scope>
    <source>
        <strain evidence="2 3">S1946</strain>
    </source>
</reference>
<protein>
    <submittedName>
        <fullName evidence="2">Uncharacterized protein</fullName>
    </submittedName>
</protein>
<evidence type="ECO:0000256" key="1">
    <source>
        <dbReference type="SAM" id="Phobius"/>
    </source>
</evidence>
<evidence type="ECO:0000313" key="3">
    <source>
        <dbReference type="Proteomes" id="UP000292345"/>
    </source>
</evidence>
<dbReference type="Proteomes" id="UP000292345">
    <property type="component" value="Unassembled WGS sequence"/>
</dbReference>
<sequence>MGVMKKTTSTTSEKFSLNAIISWYFKHLTVTIFLQQLVKFISQKFLKKSQRKIGTVEITKT</sequence>
<keyword evidence="1" id="KW-0472">Membrane</keyword>
<accession>A0A4Q7E7I4</accession>
<keyword evidence="1" id="KW-0812">Transmembrane</keyword>
<evidence type="ECO:0000313" key="2">
    <source>
        <dbReference type="EMBL" id="RZM78484.1"/>
    </source>
</evidence>
<proteinExistence type="predicted"/>
<name>A0A4Q7E7I4_9GAMM</name>
<gene>
    <name evidence="2" type="ORF">C3B51_15025</name>
</gene>
<organism evidence="2 3">
    <name type="scientific">Pseudoalteromonas rubra</name>
    <dbReference type="NCBI Taxonomy" id="43658"/>
    <lineage>
        <taxon>Bacteria</taxon>
        <taxon>Pseudomonadati</taxon>
        <taxon>Pseudomonadota</taxon>
        <taxon>Gammaproteobacteria</taxon>
        <taxon>Alteromonadales</taxon>
        <taxon>Pseudoalteromonadaceae</taxon>
        <taxon>Pseudoalteromonas</taxon>
    </lineage>
</organism>
<dbReference type="EMBL" id="PPUZ01000039">
    <property type="protein sequence ID" value="RZM78484.1"/>
    <property type="molecule type" value="Genomic_DNA"/>
</dbReference>
<dbReference type="AlphaFoldDB" id="A0A4Q7E7I4"/>
<comment type="caution">
    <text evidence="2">The sequence shown here is derived from an EMBL/GenBank/DDBJ whole genome shotgun (WGS) entry which is preliminary data.</text>
</comment>
<feature type="transmembrane region" description="Helical" evidence="1">
    <location>
        <begin position="20"/>
        <end position="42"/>
    </location>
</feature>
<keyword evidence="1" id="KW-1133">Transmembrane helix</keyword>